<dbReference type="AlphaFoldDB" id="A0A853A2A3"/>
<dbReference type="PANTHER" id="PTHR46797">
    <property type="entry name" value="HTH-TYPE TRANSCRIPTIONAL REGULATOR"/>
    <property type="match status" value="1"/>
</dbReference>
<dbReference type="GO" id="GO:0003700">
    <property type="term" value="F:DNA-binding transcription factor activity"/>
    <property type="evidence" value="ECO:0007669"/>
    <property type="project" value="TreeGrafter"/>
</dbReference>
<dbReference type="PROSITE" id="PS50943">
    <property type="entry name" value="HTH_CROC1"/>
    <property type="match status" value="1"/>
</dbReference>
<sequence>MSSHARMREPDRTAEGYSAARRAYALGRGVRDRRRELGLTQSQLARRAGMTQSAVSRMEAGGTTPTLDLLERLAVALDADLDVSFVPRREVA</sequence>
<proteinExistence type="predicted"/>
<evidence type="ECO:0000313" key="5">
    <source>
        <dbReference type="Proteomes" id="UP000567795"/>
    </source>
</evidence>
<dbReference type="Gene3D" id="1.10.260.40">
    <property type="entry name" value="lambda repressor-like DNA-binding domains"/>
    <property type="match status" value="1"/>
</dbReference>
<dbReference type="RefSeq" id="WP_179815507.1">
    <property type="nucleotide sequence ID" value="NZ_JACBZD010000001.1"/>
</dbReference>
<organism evidence="4 5">
    <name type="scientific">Allostreptomyces psammosilenae</name>
    <dbReference type="NCBI Taxonomy" id="1892865"/>
    <lineage>
        <taxon>Bacteria</taxon>
        <taxon>Bacillati</taxon>
        <taxon>Actinomycetota</taxon>
        <taxon>Actinomycetes</taxon>
        <taxon>Kitasatosporales</taxon>
        <taxon>Streptomycetaceae</taxon>
        <taxon>Allostreptomyces</taxon>
    </lineage>
</organism>
<dbReference type="Pfam" id="PF01381">
    <property type="entry name" value="HTH_3"/>
    <property type="match status" value="1"/>
</dbReference>
<evidence type="ECO:0000313" key="4">
    <source>
        <dbReference type="EMBL" id="NYI07014.1"/>
    </source>
</evidence>
<keyword evidence="5" id="KW-1185">Reference proteome</keyword>
<dbReference type="InterPro" id="IPR001387">
    <property type="entry name" value="Cro/C1-type_HTH"/>
</dbReference>
<dbReference type="Proteomes" id="UP000567795">
    <property type="component" value="Unassembled WGS sequence"/>
</dbReference>
<dbReference type="InterPro" id="IPR010982">
    <property type="entry name" value="Lambda_DNA-bd_dom_sf"/>
</dbReference>
<dbReference type="SUPFAM" id="SSF47413">
    <property type="entry name" value="lambda repressor-like DNA-binding domains"/>
    <property type="match status" value="1"/>
</dbReference>
<keyword evidence="1" id="KW-0238">DNA-binding</keyword>
<evidence type="ECO:0000256" key="1">
    <source>
        <dbReference type="ARBA" id="ARBA00023125"/>
    </source>
</evidence>
<dbReference type="InterPro" id="IPR050807">
    <property type="entry name" value="TransReg_Diox_bact_type"/>
</dbReference>
<dbReference type="GO" id="GO:0005829">
    <property type="term" value="C:cytosol"/>
    <property type="evidence" value="ECO:0007669"/>
    <property type="project" value="TreeGrafter"/>
</dbReference>
<evidence type="ECO:0000256" key="2">
    <source>
        <dbReference type="SAM" id="MobiDB-lite"/>
    </source>
</evidence>
<dbReference type="SMART" id="SM00530">
    <property type="entry name" value="HTH_XRE"/>
    <property type="match status" value="1"/>
</dbReference>
<feature type="region of interest" description="Disordered" evidence="2">
    <location>
        <begin position="37"/>
        <end position="60"/>
    </location>
</feature>
<feature type="domain" description="HTH cro/C1-type" evidence="3">
    <location>
        <begin position="30"/>
        <end position="84"/>
    </location>
</feature>
<accession>A0A853A2A3</accession>
<gene>
    <name evidence="4" type="ORF">FHU37_003957</name>
</gene>
<dbReference type="CDD" id="cd00093">
    <property type="entry name" value="HTH_XRE"/>
    <property type="match status" value="1"/>
</dbReference>
<protein>
    <submittedName>
        <fullName evidence="4">Transcriptional regulator with XRE-family HTH domain</fullName>
    </submittedName>
</protein>
<evidence type="ECO:0000259" key="3">
    <source>
        <dbReference type="PROSITE" id="PS50943"/>
    </source>
</evidence>
<feature type="compositionally biased region" description="Polar residues" evidence="2">
    <location>
        <begin position="39"/>
        <end position="55"/>
    </location>
</feature>
<comment type="caution">
    <text evidence="4">The sequence shown here is derived from an EMBL/GenBank/DDBJ whole genome shotgun (WGS) entry which is preliminary data.</text>
</comment>
<dbReference type="GO" id="GO:0003677">
    <property type="term" value="F:DNA binding"/>
    <property type="evidence" value="ECO:0007669"/>
    <property type="project" value="UniProtKB-KW"/>
</dbReference>
<name>A0A853A2A3_9ACTN</name>
<dbReference type="PANTHER" id="PTHR46797:SF1">
    <property type="entry name" value="METHYLPHOSPHONATE SYNTHASE"/>
    <property type="match status" value="1"/>
</dbReference>
<reference evidence="4 5" key="1">
    <citation type="submission" date="2020-07" db="EMBL/GenBank/DDBJ databases">
        <title>Sequencing the genomes of 1000 actinobacteria strains.</title>
        <authorList>
            <person name="Klenk H.-P."/>
        </authorList>
    </citation>
    <scope>NUCLEOTIDE SEQUENCE [LARGE SCALE GENOMIC DNA]</scope>
    <source>
        <strain evidence="4 5">DSM 42178</strain>
    </source>
</reference>
<dbReference type="EMBL" id="JACBZD010000001">
    <property type="protein sequence ID" value="NYI07014.1"/>
    <property type="molecule type" value="Genomic_DNA"/>
</dbReference>